<dbReference type="InterPro" id="IPR007053">
    <property type="entry name" value="LRAT_dom"/>
</dbReference>
<evidence type="ECO:0000259" key="1">
    <source>
        <dbReference type="PROSITE" id="PS51934"/>
    </source>
</evidence>
<dbReference type="Proteomes" id="UP000045175">
    <property type="component" value="Unassembled WGS sequence"/>
</dbReference>
<accession>A0A0K2X4P0</accession>
<dbReference type="EMBL" id="CDMN01000005">
    <property type="protein sequence ID" value="CRF43588.1"/>
    <property type="molecule type" value="Genomic_DNA"/>
</dbReference>
<reference evidence="5" key="2">
    <citation type="submission" date="2014-12" db="EMBL/GenBank/DDBJ databases">
        <authorList>
            <person name="Smet A."/>
        </authorList>
    </citation>
    <scope>NUCLEOTIDE SEQUENCE [LARGE SCALE GENOMIC DNA]</scope>
</reference>
<evidence type="ECO:0000313" key="4">
    <source>
        <dbReference type="EMBL" id="CRF43588.1"/>
    </source>
</evidence>
<reference evidence="6 7" key="3">
    <citation type="submission" date="2014-12" db="EMBL/GenBank/DDBJ databases">
        <authorList>
            <person name="Jaenicke S."/>
        </authorList>
    </citation>
    <scope>NUCLEOTIDE SEQUENCE [LARGE SCALE GENOMIC DNA]</scope>
</reference>
<dbReference type="AlphaFoldDB" id="A0A0K2X4P0"/>
<evidence type="ECO:0000313" key="7">
    <source>
        <dbReference type="Proteomes" id="UP000045175"/>
    </source>
</evidence>
<dbReference type="Gene3D" id="3.90.1720.10">
    <property type="entry name" value="endopeptidase domain like (from Nostoc punctiforme)"/>
    <property type="match status" value="1"/>
</dbReference>
<dbReference type="STRING" id="1578720.HAL011_11310"/>
<evidence type="ECO:0000313" key="2">
    <source>
        <dbReference type="EMBL" id="CRF41337.1"/>
    </source>
</evidence>
<organism evidence="2 5">
    <name type="scientific">Helicobacter ailurogastricus</name>
    <dbReference type="NCBI Taxonomy" id="1578720"/>
    <lineage>
        <taxon>Bacteria</taxon>
        <taxon>Pseudomonadati</taxon>
        <taxon>Campylobacterota</taxon>
        <taxon>Epsilonproteobacteria</taxon>
        <taxon>Campylobacterales</taxon>
        <taxon>Helicobacteraceae</taxon>
        <taxon>Helicobacter</taxon>
    </lineage>
</organism>
<dbReference type="EMBL" id="CDMH01000006">
    <property type="protein sequence ID" value="CRF42045.1"/>
    <property type="molecule type" value="Genomic_DNA"/>
</dbReference>
<dbReference type="Pfam" id="PF04970">
    <property type="entry name" value="LRAT"/>
    <property type="match status" value="1"/>
</dbReference>
<dbReference type="Proteomes" id="UP000038622">
    <property type="component" value="Unassembled WGS sequence"/>
</dbReference>
<evidence type="ECO:0000313" key="5">
    <source>
        <dbReference type="Proteomes" id="UP000038622"/>
    </source>
</evidence>
<gene>
    <name evidence="2" type="ORF">HAL011_11310</name>
    <name evidence="3" type="ORF">HAL013_01940</name>
    <name evidence="4" type="ORF">HAL09_01340</name>
</gene>
<evidence type="ECO:0000313" key="6">
    <source>
        <dbReference type="Proteomes" id="UP000041394"/>
    </source>
</evidence>
<name>A0A0K2X4P0_9HELI</name>
<protein>
    <recommendedName>
        <fullName evidence="1">LRAT domain-containing protein</fullName>
    </recommendedName>
</protein>
<dbReference type="RefSeq" id="WP_053940724.1">
    <property type="nucleotide sequence ID" value="NZ_CDMH01000006.1"/>
</dbReference>
<proteinExistence type="predicted"/>
<feature type="domain" description="LRAT" evidence="1">
    <location>
        <begin position="60"/>
        <end position="166"/>
    </location>
</feature>
<keyword evidence="5" id="KW-1185">Reference proteome</keyword>
<dbReference type="OrthoDB" id="9812095at2"/>
<dbReference type="PROSITE" id="PS51934">
    <property type="entry name" value="LRAT"/>
    <property type="match status" value="1"/>
</dbReference>
<sequence length="191" mass="20429">MGLLDSMAGLVGVVASGAGRVAGLATTTLAAPVKYAGDFVSSAVNHIVRDSVDMPVEGSVVKHYLLGAEHTGIYVGNGEIVHWTSDSLVEKCPSPEEFKSGDSAALALSVYVSCQGTEPVGSREAAKYALSKVGEGAKERGEYKKATNNCHMFVIECLTGKKCEESFRLTEPSEYCRKYLGADNWRVWKDT</sequence>
<evidence type="ECO:0000313" key="3">
    <source>
        <dbReference type="EMBL" id="CRF42045.1"/>
    </source>
</evidence>
<dbReference type="Proteomes" id="UP000041394">
    <property type="component" value="Unassembled WGS sequence"/>
</dbReference>
<reference evidence="2" key="1">
    <citation type="submission" date="2014-12" db="EMBL/GenBank/DDBJ databases">
        <title>Whole genome sequences of four Staphylococcus schleiferi canine isolates.</title>
        <authorList>
            <person name="Misic A.M."/>
            <person name="Cain C."/>
            <person name="Morris D.O."/>
            <person name="Rankin S."/>
            <person name="Beiting D."/>
        </authorList>
    </citation>
    <scope>NUCLEOTIDE SEQUENCE</scope>
    <source>
        <strain evidence="2">ASB11</strain>
        <strain evidence="3">ASB13</strain>
        <strain evidence="4">ASB9</strain>
    </source>
</reference>
<dbReference type="EMBL" id="CDML01000038">
    <property type="protein sequence ID" value="CRF41337.1"/>
    <property type="molecule type" value="Genomic_DNA"/>
</dbReference>